<dbReference type="PANTHER" id="PTHR10039">
    <property type="entry name" value="AMELOGENIN"/>
    <property type="match status" value="1"/>
</dbReference>
<feature type="domain" description="DUF7791" evidence="3">
    <location>
        <begin position="346"/>
        <end position="488"/>
    </location>
</feature>
<organism evidence="4 5">
    <name type="scientific">Paraconiothyrium brasiliense</name>
    <dbReference type="NCBI Taxonomy" id="300254"/>
    <lineage>
        <taxon>Eukaryota</taxon>
        <taxon>Fungi</taxon>
        <taxon>Dikarya</taxon>
        <taxon>Ascomycota</taxon>
        <taxon>Pezizomycotina</taxon>
        <taxon>Dothideomycetes</taxon>
        <taxon>Pleosporomycetidae</taxon>
        <taxon>Pleosporales</taxon>
        <taxon>Massarineae</taxon>
        <taxon>Didymosphaeriaceae</taxon>
        <taxon>Paraconiothyrium</taxon>
    </lineage>
</organism>
<sequence length="742" mass="84227">MISDYASRSVEQQETALRKLGVIHNQTLNVGGIHGHDKINALQQDLIVTMYKNDFNADKKEPGSAPINLSKSDRERAQLLFLASLQYDSMVDRESRIATAHESTFRWVLQDNQSQDHQPQTTKWSNIGKWLESDDQLYWITGKAGSGKSTLMKFLCSPTAEMLRRTDAQKNSKHAIDRERSRCHPYLEKWAGALRLVVASFYFWNSDEFDGSHEDLISIVTDLIKDNSHVKICVASRPWNIFQTAFSQRANLRLEDLTFDDIRNFVGSKFHADKEFENLEQRHLSFSTKLMDNIVVKASGVFLWVDLVVTSLLAGMRLGDRIEDFQRRLDELPPDLEKLYEKILHSLDPFYLEHAAQYFTLVEAAEGPLTILQLSFADEESPQSAIEMRLRSFNKVEMSLRIEAMNRRLNSRCKGFLETDRGLQGNHGIDRRNPSQITIQYLHRTVRDFIKSPKAQSFLRLSTNRNYDPSIQLCVAYLMDMKAWDGQQDYLTLLAGEEEERPTVTKLIRCLRKAASVAKVNEGAMIELLDELKSLIRLPDYGKALAEVHNNTQMYATPVLRARRPGIFPVESFLPLAVIHGVVPYVRARAGRGGLNPIPFPLIESEETNRGWPLLLDALSLDVPDPAMVECLLDLGADPNFKTSRVVSQTPWHVALTNVTSLYSIQDNHGTVVGYPESSLAEDRWKKTLSLMYSRGADCRKVPEPLLSPISRKILQDLMDEAKTGTQNKSGLMSWLTAGNLG</sequence>
<dbReference type="InterPro" id="IPR056693">
    <property type="entry name" value="DUF7791"/>
</dbReference>
<dbReference type="InterPro" id="IPR056884">
    <property type="entry name" value="NPHP3-like_N"/>
</dbReference>
<evidence type="ECO:0000256" key="1">
    <source>
        <dbReference type="ARBA" id="ARBA00022737"/>
    </source>
</evidence>
<keyword evidence="5" id="KW-1185">Reference proteome</keyword>
<evidence type="ECO:0008006" key="6">
    <source>
        <dbReference type="Google" id="ProtNLM"/>
    </source>
</evidence>
<reference evidence="4 5" key="1">
    <citation type="submission" date="2024-02" db="EMBL/GenBank/DDBJ databases">
        <title>De novo assembly and annotation of 12 fungi associated with fruit tree decline syndrome in Ontario, Canada.</title>
        <authorList>
            <person name="Sulman M."/>
            <person name="Ellouze W."/>
            <person name="Ilyukhin E."/>
        </authorList>
    </citation>
    <scope>NUCLEOTIDE SEQUENCE [LARGE SCALE GENOMIC DNA]</scope>
    <source>
        <strain evidence="4 5">M42-189</strain>
    </source>
</reference>
<proteinExistence type="predicted"/>
<evidence type="ECO:0000313" key="4">
    <source>
        <dbReference type="EMBL" id="KAL1593178.1"/>
    </source>
</evidence>
<protein>
    <recommendedName>
        <fullName evidence="6">Ankyrin repeat protein</fullName>
    </recommendedName>
</protein>
<dbReference type="PANTHER" id="PTHR10039:SF5">
    <property type="entry name" value="NACHT DOMAIN-CONTAINING PROTEIN"/>
    <property type="match status" value="1"/>
</dbReference>
<accession>A0ABR3QMH8</accession>
<feature type="domain" description="Nephrocystin 3-like N-terminal" evidence="2">
    <location>
        <begin position="125"/>
        <end position="157"/>
    </location>
</feature>
<dbReference type="Pfam" id="PF25053">
    <property type="entry name" value="DUF7791"/>
    <property type="match status" value="1"/>
</dbReference>
<comment type="caution">
    <text evidence="4">The sequence shown here is derived from an EMBL/GenBank/DDBJ whole genome shotgun (WGS) entry which is preliminary data.</text>
</comment>
<dbReference type="Pfam" id="PF24883">
    <property type="entry name" value="NPHP3_N"/>
    <property type="match status" value="1"/>
</dbReference>
<evidence type="ECO:0000313" key="5">
    <source>
        <dbReference type="Proteomes" id="UP001521785"/>
    </source>
</evidence>
<keyword evidence="1" id="KW-0677">Repeat</keyword>
<dbReference type="InterPro" id="IPR027417">
    <property type="entry name" value="P-loop_NTPase"/>
</dbReference>
<dbReference type="EMBL" id="JAKJXO020000019">
    <property type="protein sequence ID" value="KAL1593178.1"/>
    <property type="molecule type" value="Genomic_DNA"/>
</dbReference>
<evidence type="ECO:0000259" key="2">
    <source>
        <dbReference type="Pfam" id="PF24883"/>
    </source>
</evidence>
<gene>
    <name evidence="4" type="ORF">SLS60_010786</name>
</gene>
<evidence type="ECO:0000259" key="3">
    <source>
        <dbReference type="Pfam" id="PF25053"/>
    </source>
</evidence>
<dbReference type="Proteomes" id="UP001521785">
    <property type="component" value="Unassembled WGS sequence"/>
</dbReference>
<name>A0ABR3QMH8_9PLEO</name>
<dbReference type="SUPFAM" id="SSF52540">
    <property type="entry name" value="P-loop containing nucleoside triphosphate hydrolases"/>
    <property type="match status" value="1"/>
</dbReference>